<feature type="compositionally biased region" description="Low complexity" evidence="1">
    <location>
        <begin position="21"/>
        <end position="30"/>
    </location>
</feature>
<keyword evidence="3" id="KW-1185">Reference proteome</keyword>
<name>A0A4Z2EA58_9TELE</name>
<accession>A0A4Z2EA58</accession>
<evidence type="ECO:0000313" key="3">
    <source>
        <dbReference type="Proteomes" id="UP000314294"/>
    </source>
</evidence>
<protein>
    <submittedName>
        <fullName evidence="2">Uncharacterized protein</fullName>
    </submittedName>
</protein>
<proteinExistence type="predicted"/>
<feature type="region of interest" description="Disordered" evidence="1">
    <location>
        <begin position="1"/>
        <end position="34"/>
    </location>
</feature>
<dbReference type="AlphaFoldDB" id="A0A4Z2EA58"/>
<comment type="caution">
    <text evidence="2">The sequence shown here is derived from an EMBL/GenBank/DDBJ whole genome shotgun (WGS) entry which is preliminary data.</text>
</comment>
<evidence type="ECO:0000313" key="2">
    <source>
        <dbReference type="EMBL" id="TNN25726.1"/>
    </source>
</evidence>
<evidence type="ECO:0000256" key="1">
    <source>
        <dbReference type="SAM" id="MobiDB-lite"/>
    </source>
</evidence>
<sequence>MDRENSTEKKAFSGDGSASAQQQQQQQQQQGRPCWCPEIGCGHRAVGLTPPSAARLLMEGE</sequence>
<organism evidence="2 3">
    <name type="scientific">Liparis tanakae</name>
    <name type="common">Tanaka's snailfish</name>
    <dbReference type="NCBI Taxonomy" id="230148"/>
    <lineage>
        <taxon>Eukaryota</taxon>
        <taxon>Metazoa</taxon>
        <taxon>Chordata</taxon>
        <taxon>Craniata</taxon>
        <taxon>Vertebrata</taxon>
        <taxon>Euteleostomi</taxon>
        <taxon>Actinopterygii</taxon>
        <taxon>Neopterygii</taxon>
        <taxon>Teleostei</taxon>
        <taxon>Neoteleostei</taxon>
        <taxon>Acanthomorphata</taxon>
        <taxon>Eupercaria</taxon>
        <taxon>Perciformes</taxon>
        <taxon>Cottioidei</taxon>
        <taxon>Cottales</taxon>
        <taxon>Liparidae</taxon>
        <taxon>Liparis</taxon>
    </lineage>
</organism>
<dbReference type="EMBL" id="SRLO01011811">
    <property type="protein sequence ID" value="TNN25726.1"/>
    <property type="molecule type" value="Genomic_DNA"/>
</dbReference>
<dbReference type="Proteomes" id="UP000314294">
    <property type="component" value="Unassembled WGS sequence"/>
</dbReference>
<reference evidence="2 3" key="1">
    <citation type="submission" date="2019-03" db="EMBL/GenBank/DDBJ databases">
        <title>First draft genome of Liparis tanakae, snailfish: a comprehensive survey of snailfish specific genes.</title>
        <authorList>
            <person name="Kim W."/>
            <person name="Song I."/>
            <person name="Jeong J.-H."/>
            <person name="Kim D."/>
            <person name="Kim S."/>
            <person name="Ryu S."/>
            <person name="Song J.Y."/>
            <person name="Lee S.K."/>
        </authorList>
    </citation>
    <scope>NUCLEOTIDE SEQUENCE [LARGE SCALE GENOMIC DNA]</scope>
    <source>
        <tissue evidence="2">Muscle</tissue>
    </source>
</reference>
<gene>
    <name evidence="2" type="ORF">EYF80_064142</name>
</gene>
<feature type="compositionally biased region" description="Basic and acidic residues" evidence="1">
    <location>
        <begin position="1"/>
        <end position="12"/>
    </location>
</feature>